<name>A0A1V2H4T7_9PROT</name>
<comment type="caution">
    <text evidence="4">The sequence shown here is derived from an EMBL/GenBank/DDBJ whole genome shotgun (WGS) entry which is preliminary data.</text>
</comment>
<dbReference type="Gene3D" id="3.20.20.30">
    <property type="entry name" value="Luciferase-like domain"/>
    <property type="match status" value="1"/>
</dbReference>
<dbReference type="EMBL" id="MLCO01000054">
    <property type="protein sequence ID" value="ONG56060.1"/>
    <property type="molecule type" value="Genomic_DNA"/>
</dbReference>
<dbReference type="GO" id="GO:0005829">
    <property type="term" value="C:cytosol"/>
    <property type="evidence" value="ECO:0007669"/>
    <property type="project" value="TreeGrafter"/>
</dbReference>
<sequence>MDIALFNLMSQNRADEMPAEILGMTVEKVRLAERLGFDAAWFAEHHFTSHSVCPSPLMMVAHCAAVTKTMRLGPAVVVLPLHHPLRVVQEVGMLQALTGGRVNLGLGTGHQPHEFSTYSIPMAERTAILEEGWALIERGLTTGRVQLDGQHYQVPDAPIAAFPGTMPPLFLAGGEPRLLARAARAGASLFISQGHRRAAAALGMREKLLAALRQHGLPETALKLAIQRYVFVTDDPAEKRRAAEGMLRFMRTTLSLRDAVPPRDGAFMREVPFEGEPGIDWLLEHAPIGSVEQVTARLVEDFELLAPSHWSLYMGFSGLPAPRVLASLERFGREVLPVLRQLAPARVAEPVG</sequence>
<feature type="domain" description="Luciferase-like" evidence="3">
    <location>
        <begin position="9"/>
        <end position="300"/>
    </location>
</feature>
<gene>
    <name evidence="4" type="ORF">BKE38_06940</name>
</gene>
<dbReference type="PANTHER" id="PTHR30137">
    <property type="entry name" value="LUCIFERASE-LIKE MONOOXYGENASE"/>
    <property type="match status" value="1"/>
</dbReference>
<evidence type="ECO:0000256" key="2">
    <source>
        <dbReference type="ARBA" id="ARBA00023033"/>
    </source>
</evidence>
<keyword evidence="2" id="KW-0503">Monooxygenase</keyword>
<dbReference type="InterPro" id="IPR036661">
    <property type="entry name" value="Luciferase-like_sf"/>
</dbReference>
<evidence type="ECO:0000313" key="5">
    <source>
        <dbReference type="Proteomes" id="UP000188879"/>
    </source>
</evidence>
<dbReference type="Pfam" id="PF00296">
    <property type="entry name" value="Bac_luciferase"/>
    <property type="match status" value="1"/>
</dbReference>
<dbReference type="OrthoDB" id="9780518at2"/>
<keyword evidence="1" id="KW-0560">Oxidoreductase</keyword>
<dbReference type="RefSeq" id="WP_076956648.1">
    <property type="nucleotide sequence ID" value="NZ_MLCO01000054.1"/>
</dbReference>
<protein>
    <recommendedName>
        <fullName evidence="3">Luciferase-like domain-containing protein</fullName>
    </recommendedName>
</protein>
<dbReference type="Proteomes" id="UP000188879">
    <property type="component" value="Unassembled WGS sequence"/>
</dbReference>
<organism evidence="4 5">
    <name type="scientific">Teichococcus deserti</name>
    <dbReference type="NCBI Taxonomy" id="1817963"/>
    <lineage>
        <taxon>Bacteria</taxon>
        <taxon>Pseudomonadati</taxon>
        <taxon>Pseudomonadota</taxon>
        <taxon>Alphaproteobacteria</taxon>
        <taxon>Acetobacterales</taxon>
        <taxon>Roseomonadaceae</taxon>
        <taxon>Roseomonas</taxon>
    </lineage>
</organism>
<dbReference type="GO" id="GO:0016705">
    <property type="term" value="F:oxidoreductase activity, acting on paired donors, with incorporation or reduction of molecular oxygen"/>
    <property type="evidence" value="ECO:0007669"/>
    <property type="project" value="InterPro"/>
</dbReference>
<dbReference type="InterPro" id="IPR011251">
    <property type="entry name" value="Luciferase-like_dom"/>
</dbReference>
<dbReference type="InterPro" id="IPR050766">
    <property type="entry name" value="Bact_Lucif_Oxidored"/>
</dbReference>
<dbReference type="PANTHER" id="PTHR30137:SF8">
    <property type="entry name" value="BLR5498 PROTEIN"/>
    <property type="match status" value="1"/>
</dbReference>
<accession>A0A1V2H4T7</accession>
<proteinExistence type="predicted"/>
<evidence type="ECO:0000256" key="1">
    <source>
        <dbReference type="ARBA" id="ARBA00023002"/>
    </source>
</evidence>
<dbReference type="SUPFAM" id="SSF51679">
    <property type="entry name" value="Bacterial luciferase-like"/>
    <property type="match status" value="1"/>
</dbReference>
<reference evidence="4 5" key="1">
    <citation type="submission" date="2016-10" db="EMBL/GenBank/DDBJ databases">
        <title>Draft Genome sequence of Roseomonas sp. strain M3.</title>
        <authorList>
            <person name="Subhash Y."/>
            <person name="Lee S."/>
        </authorList>
    </citation>
    <scope>NUCLEOTIDE SEQUENCE [LARGE SCALE GENOMIC DNA]</scope>
    <source>
        <strain evidence="4 5">M3</strain>
    </source>
</reference>
<evidence type="ECO:0000313" key="4">
    <source>
        <dbReference type="EMBL" id="ONG56060.1"/>
    </source>
</evidence>
<dbReference type="AlphaFoldDB" id="A0A1V2H4T7"/>
<evidence type="ECO:0000259" key="3">
    <source>
        <dbReference type="Pfam" id="PF00296"/>
    </source>
</evidence>
<keyword evidence="5" id="KW-1185">Reference proteome</keyword>
<dbReference type="GO" id="GO:0004497">
    <property type="term" value="F:monooxygenase activity"/>
    <property type="evidence" value="ECO:0007669"/>
    <property type="project" value="UniProtKB-KW"/>
</dbReference>